<evidence type="ECO:0000313" key="13">
    <source>
        <dbReference type="Proteomes" id="UP001341840"/>
    </source>
</evidence>
<organism evidence="12 13">
    <name type="scientific">Stylosanthes scabra</name>
    <dbReference type="NCBI Taxonomy" id="79078"/>
    <lineage>
        <taxon>Eukaryota</taxon>
        <taxon>Viridiplantae</taxon>
        <taxon>Streptophyta</taxon>
        <taxon>Embryophyta</taxon>
        <taxon>Tracheophyta</taxon>
        <taxon>Spermatophyta</taxon>
        <taxon>Magnoliopsida</taxon>
        <taxon>eudicotyledons</taxon>
        <taxon>Gunneridae</taxon>
        <taxon>Pentapetalae</taxon>
        <taxon>rosids</taxon>
        <taxon>fabids</taxon>
        <taxon>Fabales</taxon>
        <taxon>Fabaceae</taxon>
        <taxon>Papilionoideae</taxon>
        <taxon>50 kb inversion clade</taxon>
        <taxon>dalbergioids sensu lato</taxon>
        <taxon>Dalbergieae</taxon>
        <taxon>Pterocarpus clade</taxon>
        <taxon>Stylosanthes</taxon>
    </lineage>
</organism>
<dbReference type="Proteomes" id="UP001341840">
    <property type="component" value="Unassembled WGS sequence"/>
</dbReference>
<comment type="subcellular location">
    <subcellularLocation>
        <location evidence="1">Cell membrane</location>
        <topology evidence="1">Single-pass type I membrane protein</topology>
    </subcellularLocation>
</comment>
<comment type="similarity">
    <text evidence="2">Belongs to the RLP family.</text>
</comment>
<name>A0ABU6TJ59_9FABA</name>
<keyword evidence="3" id="KW-1003">Cell membrane</keyword>
<keyword evidence="4" id="KW-0433">Leucine-rich repeat</keyword>
<evidence type="ECO:0000256" key="7">
    <source>
        <dbReference type="ARBA" id="ARBA00022989"/>
    </source>
</evidence>
<dbReference type="InterPro" id="IPR001611">
    <property type="entry name" value="Leu-rich_rpt"/>
</dbReference>
<dbReference type="PANTHER" id="PTHR27004">
    <property type="entry name" value="RECEPTOR-LIKE PROTEIN 12 ISOFORM X1"/>
    <property type="match status" value="1"/>
</dbReference>
<keyword evidence="8" id="KW-0472">Membrane</keyword>
<evidence type="ECO:0000256" key="4">
    <source>
        <dbReference type="ARBA" id="ARBA00022614"/>
    </source>
</evidence>
<sequence length="329" mass="35829">MLPVSFGAGRSGSPPTPPPRDSSPDEPRRRDRSPHPEIRAPMRRSPRFTATKYRSFFHAQPPPEPAPVIEMSSDDDTEDSNDTKSGLSSDSGSGLYSTSPIPVSFSSSSAVDFSNNSFSGVIPTDIGYHMSSRNYLSLANNNLDGTIPYSLCNASVLRVLDLSHNKISSKFNHCLMKLGDNLELGHFQPLLNIALPDRFHGPKGTAKDNSVWNMIQIVDVAFNNFSGELPVNWFRGWPSLVGPSKPSTVAVGNVSQIPSSIGNLCQLESLDLSMNSLEGEILMQLVNLNFLSILHLSFNHLTGRIPTGTKLESFEASLFEGNDGLYGPH</sequence>
<evidence type="ECO:0000256" key="11">
    <source>
        <dbReference type="SAM" id="MobiDB-lite"/>
    </source>
</evidence>
<evidence type="ECO:0000256" key="9">
    <source>
        <dbReference type="ARBA" id="ARBA00023170"/>
    </source>
</evidence>
<keyword evidence="6" id="KW-0677">Repeat</keyword>
<evidence type="ECO:0000256" key="2">
    <source>
        <dbReference type="ARBA" id="ARBA00009592"/>
    </source>
</evidence>
<evidence type="ECO:0000256" key="10">
    <source>
        <dbReference type="ARBA" id="ARBA00023180"/>
    </source>
</evidence>
<evidence type="ECO:0000256" key="1">
    <source>
        <dbReference type="ARBA" id="ARBA00004251"/>
    </source>
</evidence>
<dbReference type="PANTHER" id="PTHR27004:SF428">
    <property type="entry name" value="OS01G0160600 PROTEIN"/>
    <property type="match status" value="1"/>
</dbReference>
<feature type="region of interest" description="Disordered" evidence="11">
    <location>
        <begin position="1"/>
        <end position="95"/>
    </location>
</feature>
<evidence type="ECO:0000313" key="12">
    <source>
        <dbReference type="EMBL" id="MED6148385.1"/>
    </source>
</evidence>
<feature type="compositionally biased region" description="Basic and acidic residues" evidence="11">
    <location>
        <begin position="22"/>
        <end position="40"/>
    </location>
</feature>
<keyword evidence="13" id="KW-1185">Reference proteome</keyword>
<dbReference type="SUPFAM" id="SSF52058">
    <property type="entry name" value="L domain-like"/>
    <property type="match status" value="1"/>
</dbReference>
<dbReference type="Pfam" id="PF00560">
    <property type="entry name" value="LRR_1"/>
    <property type="match status" value="3"/>
</dbReference>
<protein>
    <submittedName>
        <fullName evidence="12">Uncharacterized protein</fullName>
    </submittedName>
</protein>
<dbReference type="EMBL" id="JASCZI010091006">
    <property type="protein sequence ID" value="MED6148385.1"/>
    <property type="molecule type" value="Genomic_DNA"/>
</dbReference>
<feature type="compositionally biased region" description="Low complexity" evidence="11">
    <location>
        <begin position="83"/>
        <end position="95"/>
    </location>
</feature>
<keyword evidence="5" id="KW-0812">Transmembrane</keyword>
<keyword evidence="9" id="KW-0675">Receptor</keyword>
<dbReference type="Gene3D" id="3.80.10.10">
    <property type="entry name" value="Ribonuclease Inhibitor"/>
    <property type="match status" value="1"/>
</dbReference>
<reference evidence="12 13" key="1">
    <citation type="journal article" date="2023" name="Plants (Basel)">
        <title>Bridging the Gap: Combining Genomics and Transcriptomics Approaches to Understand Stylosanthes scabra, an Orphan Legume from the Brazilian Caatinga.</title>
        <authorList>
            <person name="Ferreira-Neto J.R.C."/>
            <person name="da Silva M.D."/>
            <person name="Binneck E."/>
            <person name="de Melo N.F."/>
            <person name="da Silva R.H."/>
            <person name="de Melo A.L.T.M."/>
            <person name="Pandolfi V."/>
            <person name="Bustamante F.O."/>
            <person name="Brasileiro-Vidal A.C."/>
            <person name="Benko-Iseppon A.M."/>
        </authorList>
    </citation>
    <scope>NUCLEOTIDE SEQUENCE [LARGE SCALE GENOMIC DNA]</scope>
    <source>
        <tissue evidence="12">Leaves</tissue>
    </source>
</reference>
<evidence type="ECO:0000256" key="5">
    <source>
        <dbReference type="ARBA" id="ARBA00022692"/>
    </source>
</evidence>
<dbReference type="PRINTS" id="PR00019">
    <property type="entry name" value="LEURICHRPT"/>
</dbReference>
<keyword evidence="7" id="KW-1133">Transmembrane helix</keyword>
<proteinExistence type="inferred from homology"/>
<accession>A0ABU6TJ59</accession>
<evidence type="ECO:0000256" key="3">
    <source>
        <dbReference type="ARBA" id="ARBA00022475"/>
    </source>
</evidence>
<dbReference type="PROSITE" id="PS51450">
    <property type="entry name" value="LRR"/>
    <property type="match status" value="1"/>
</dbReference>
<evidence type="ECO:0000256" key="6">
    <source>
        <dbReference type="ARBA" id="ARBA00022737"/>
    </source>
</evidence>
<evidence type="ECO:0000256" key="8">
    <source>
        <dbReference type="ARBA" id="ARBA00023136"/>
    </source>
</evidence>
<keyword evidence="10" id="KW-0325">Glycoprotein</keyword>
<dbReference type="InterPro" id="IPR032675">
    <property type="entry name" value="LRR_dom_sf"/>
</dbReference>
<comment type="caution">
    <text evidence="12">The sequence shown here is derived from an EMBL/GenBank/DDBJ whole genome shotgun (WGS) entry which is preliminary data.</text>
</comment>
<gene>
    <name evidence="12" type="ORF">PIB30_052737</name>
</gene>